<keyword evidence="6" id="KW-0694">RNA-binding</keyword>
<evidence type="ECO:0000256" key="4">
    <source>
        <dbReference type="ARBA" id="ARBA00022759"/>
    </source>
</evidence>
<dbReference type="InterPro" id="IPR052216">
    <property type="entry name" value="CRISPR_Csm3_endoribonuclease"/>
</dbReference>
<dbReference type="InterPro" id="IPR013412">
    <property type="entry name" value="CRISPR-assoc_RAMP_Csm3"/>
</dbReference>
<keyword evidence="3" id="KW-0540">Nuclease</keyword>
<protein>
    <recommendedName>
        <fullName evidence="2">CRISPR system Cms endoribonuclease Csm3</fullName>
    </recommendedName>
    <alternativeName>
        <fullName evidence="8">CRISPR type III A-associated RAMP protein Csm3</fullName>
    </alternativeName>
</protein>
<comment type="caution">
    <text evidence="10">The sequence shown here is derived from an EMBL/GenBank/DDBJ whole genome shotgun (WGS) entry which is preliminary data.</text>
</comment>
<evidence type="ECO:0000256" key="3">
    <source>
        <dbReference type="ARBA" id="ARBA00022722"/>
    </source>
</evidence>
<dbReference type="Proteomes" id="UP000004095">
    <property type="component" value="Unassembled WGS sequence"/>
</dbReference>
<dbReference type="RefSeq" id="WP_002702327.1">
    <property type="nucleotide sequence ID" value="NZ_AAWS01000044.1"/>
</dbReference>
<keyword evidence="4" id="KW-0255">Endonuclease</keyword>
<dbReference type="GO" id="GO:0051607">
    <property type="term" value="P:defense response to virus"/>
    <property type="evidence" value="ECO:0007669"/>
    <property type="project" value="UniProtKB-KW"/>
</dbReference>
<dbReference type="AlphaFoldDB" id="A1ZV98"/>
<evidence type="ECO:0000256" key="7">
    <source>
        <dbReference type="ARBA" id="ARBA00023118"/>
    </source>
</evidence>
<name>A1ZV98_MICM2</name>
<evidence type="ECO:0000256" key="5">
    <source>
        <dbReference type="ARBA" id="ARBA00022801"/>
    </source>
</evidence>
<dbReference type="PANTHER" id="PTHR35579:SF3">
    <property type="entry name" value="CRISPR SYSTEM CMS ENDORIBONUCLEASE CSM3"/>
    <property type="match status" value="1"/>
</dbReference>
<evidence type="ECO:0000313" key="11">
    <source>
        <dbReference type="Proteomes" id="UP000004095"/>
    </source>
</evidence>
<feature type="domain" description="CRISPR type III-associated protein" evidence="9">
    <location>
        <begin position="28"/>
        <end position="262"/>
    </location>
</feature>
<dbReference type="OrthoDB" id="1063910at2"/>
<accession>A1ZV98</accession>
<dbReference type="Pfam" id="PF03787">
    <property type="entry name" value="RAMPs"/>
    <property type="match status" value="1"/>
</dbReference>
<dbReference type="GO" id="GO:0016787">
    <property type="term" value="F:hydrolase activity"/>
    <property type="evidence" value="ECO:0007669"/>
    <property type="project" value="UniProtKB-KW"/>
</dbReference>
<sequence length="309" mass="34605">MSQEDNPQEEQKITSVPVFKANLVLRGKIECVTGLHIGGSKEKLEIGGVDSPVLRNPQTRYPYIPGSSIKGKLRYLLEYSTGAVTKPVKNKFGDVSVAKDIVRIFGIGADDKEVEVDNDKDSESDKKYKASVQYLKETGPTRLIVRDCNPDDATQEMWKNLDSELLYTEYKPENTIDRLTSAANPRFIERVVAGSYFDFEVILGVFYNELMDEQGNNVTTEDYRTEQVNASKKDVANLMQALRLLENNTLGKSGSRGYGQIKLHLSAPAFVTSNDYIKDSVVYQKAIGKLNKDELKGLSEIVINYPENL</sequence>
<keyword evidence="11" id="KW-1185">Reference proteome</keyword>
<evidence type="ECO:0000256" key="6">
    <source>
        <dbReference type="ARBA" id="ARBA00022884"/>
    </source>
</evidence>
<keyword evidence="7" id="KW-0051">Antiviral defense</keyword>
<gene>
    <name evidence="10" type="ORF">M23134_04928</name>
</gene>
<evidence type="ECO:0000256" key="2">
    <source>
        <dbReference type="ARBA" id="ARBA00022150"/>
    </source>
</evidence>
<dbReference type="PANTHER" id="PTHR35579">
    <property type="entry name" value="CRISPR SYSTEM CMS ENDORIBONUCLEASE CSM3"/>
    <property type="match status" value="1"/>
</dbReference>
<keyword evidence="5" id="KW-0378">Hydrolase</keyword>
<dbReference type="GO" id="GO:0003723">
    <property type="term" value="F:RNA binding"/>
    <property type="evidence" value="ECO:0007669"/>
    <property type="project" value="UniProtKB-KW"/>
</dbReference>
<evidence type="ECO:0000256" key="8">
    <source>
        <dbReference type="ARBA" id="ARBA00033183"/>
    </source>
</evidence>
<comment type="similarity">
    <text evidence="1">Belongs to the CRISPR-associated Csm3 family.</text>
</comment>
<evidence type="ECO:0000313" key="10">
    <source>
        <dbReference type="EMBL" id="EAY25754.1"/>
    </source>
</evidence>
<proteinExistence type="inferred from homology"/>
<organism evidence="10 11">
    <name type="scientific">Microscilla marina ATCC 23134</name>
    <dbReference type="NCBI Taxonomy" id="313606"/>
    <lineage>
        <taxon>Bacteria</taxon>
        <taxon>Pseudomonadati</taxon>
        <taxon>Bacteroidota</taxon>
        <taxon>Cytophagia</taxon>
        <taxon>Cytophagales</taxon>
        <taxon>Microscillaceae</taxon>
        <taxon>Microscilla</taxon>
    </lineage>
</organism>
<evidence type="ECO:0000259" key="9">
    <source>
        <dbReference type="Pfam" id="PF03787"/>
    </source>
</evidence>
<reference evidence="10 11" key="1">
    <citation type="submission" date="2007-01" db="EMBL/GenBank/DDBJ databases">
        <authorList>
            <person name="Haygood M."/>
            <person name="Podell S."/>
            <person name="Anderson C."/>
            <person name="Hopkinson B."/>
            <person name="Roe K."/>
            <person name="Barbeau K."/>
            <person name="Gaasterland T."/>
            <person name="Ferriera S."/>
            <person name="Johnson J."/>
            <person name="Kravitz S."/>
            <person name="Beeson K."/>
            <person name="Sutton G."/>
            <person name="Rogers Y.-H."/>
            <person name="Friedman R."/>
            <person name="Frazier M."/>
            <person name="Venter J.C."/>
        </authorList>
    </citation>
    <scope>NUCLEOTIDE SEQUENCE [LARGE SCALE GENOMIC DNA]</scope>
    <source>
        <strain evidence="10 11">ATCC 23134</strain>
    </source>
</reference>
<evidence type="ECO:0000256" key="1">
    <source>
        <dbReference type="ARBA" id="ARBA00006342"/>
    </source>
</evidence>
<dbReference type="GO" id="GO:0004519">
    <property type="term" value="F:endonuclease activity"/>
    <property type="evidence" value="ECO:0007669"/>
    <property type="project" value="UniProtKB-KW"/>
</dbReference>
<dbReference type="InterPro" id="IPR005537">
    <property type="entry name" value="RAMP_III_fam"/>
</dbReference>
<dbReference type="EMBL" id="AAWS01000044">
    <property type="protein sequence ID" value="EAY25754.1"/>
    <property type="molecule type" value="Genomic_DNA"/>
</dbReference>
<dbReference type="NCBIfam" id="TIGR02582">
    <property type="entry name" value="cas7_TM1809"/>
    <property type="match status" value="1"/>
</dbReference>
<dbReference type="eggNOG" id="COG1337">
    <property type="taxonomic scope" value="Bacteria"/>
</dbReference>